<feature type="non-terminal residue" evidence="2">
    <location>
        <position position="1"/>
    </location>
</feature>
<proteinExistence type="predicted"/>
<evidence type="ECO:0000259" key="1">
    <source>
        <dbReference type="PROSITE" id="PS51750"/>
    </source>
</evidence>
<dbReference type="Proteomes" id="UP001159427">
    <property type="component" value="Unassembled WGS sequence"/>
</dbReference>
<dbReference type="SMART" id="SM01040">
    <property type="entry name" value="Bro-N"/>
    <property type="match status" value="1"/>
</dbReference>
<dbReference type="InterPro" id="IPR011856">
    <property type="entry name" value="tRNA_endonuc-like_dom_sf"/>
</dbReference>
<evidence type="ECO:0000313" key="2">
    <source>
        <dbReference type="EMBL" id="CAH3152376.1"/>
    </source>
</evidence>
<dbReference type="InterPro" id="IPR003497">
    <property type="entry name" value="BRO_N_domain"/>
</dbReference>
<accession>A0ABN8PXE0</accession>
<comment type="caution">
    <text evidence="2">The sequence shown here is derived from an EMBL/GenBank/DDBJ whole genome shotgun (WGS) entry which is preliminary data.</text>
</comment>
<dbReference type="PANTHER" id="PTHR36180:SF2">
    <property type="entry name" value="BRO FAMILY PROTEIN"/>
    <property type="match status" value="1"/>
</dbReference>
<feature type="domain" description="Bro-N" evidence="1">
    <location>
        <begin position="71"/>
        <end position="188"/>
    </location>
</feature>
<dbReference type="PANTHER" id="PTHR36180">
    <property type="entry name" value="DNA-BINDING PROTEIN-RELATED-RELATED"/>
    <property type="match status" value="1"/>
</dbReference>
<sequence length="311" mass="35862">GGALDIHKAIGKLPKPKAGWTLPGHKYTGPYNDLENQVRYNPRTGEILEIYDQPTGPTDVVAMQHDYTNEEMNIELTSFLDSKQNVWFRGKEIAGILDYGKTRDALSKHVDSVDKQLICWRPRFVDGNNNQCCSPETGRQQNDTRGKYYSFINESGFYSLVLSSKLEAAKKFKHWVTSQVLPSIRKYGQYKLFDSPWNKMIMIGNETDLHYKVVDLVRKYYPDSILEAGLGENQDTDDKRPDSYKKGCTRGQPDLMIIDYHKDYKGLCIEFKSPTNNYHVSEAQKEMKKKYVNNGYAFILSNDYDRICMNI</sequence>
<gene>
    <name evidence="2" type="ORF">PEVE_00000736</name>
</gene>
<organism evidence="2 3">
    <name type="scientific">Porites evermanni</name>
    <dbReference type="NCBI Taxonomy" id="104178"/>
    <lineage>
        <taxon>Eukaryota</taxon>
        <taxon>Metazoa</taxon>
        <taxon>Cnidaria</taxon>
        <taxon>Anthozoa</taxon>
        <taxon>Hexacorallia</taxon>
        <taxon>Scleractinia</taxon>
        <taxon>Fungiina</taxon>
        <taxon>Poritidae</taxon>
        <taxon>Porites</taxon>
    </lineage>
</organism>
<dbReference type="Gene3D" id="3.40.1350.10">
    <property type="match status" value="1"/>
</dbReference>
<name>A0ABN8PXE0_9CNID</name>
<evidence type="ECO:0000313" key="3">
    <source>
        <dbReference type="Proteomes" id="UP001159427"/>
    </source>
</evidence>
<protein>
    <recommendedName>
        <fullName evidence="1">Bro-N domain-containing protein</fullName>
    </recommendedName>
</protein>
<feature type="non-terminal residue" evidence="2">
    <location>
        <position position="311"/>
    </location>
</feature>
<dbReference type="EMBL" id="CALNXI010001033">
    <property type="protein sequence ID" value="CAH3152376.1"/>
    <property type="molecule type" value="Genomic_DNA"/>
</dbReference>
<reference evidence="2 3" key="1">
    <citation type="submission" date="2022-05" db="EMBL/GenBank/DDBJ databases">
        <authorList>
            <consortium name="Genoscope - CEA"/>
            <person name="William W."/>
        </authorList>
    </citation>
    <scope>NUCLEOTIDE SEQUENCE [LARGE SCALE GENOMIC DNA]</scope>
</reference>
<keyword evidence="3" id="KW-1185">Reference proteome</keyword>
<dbReference type="PROSITE" id="PS51750">
    <property type="entry name" value="BRO_N"/>
    <property type="match status" value="1"/>
</dbReference>
<dbReference type="Pfam" id="PF02498">
    <property type="entry name" value="Bro-N"/>
    <property type="match status" value="1"/>
</dbReference>